<dbReference type="AlphaFoldDB" id="A0A9Q0S2J4"/>
<feature type="region of interest" description="Disordered" evidence="6">
    <location>
        <begin position="1"/>
        <end position="46"/>
    </location>
</feature>
<gene>
    <name evidence="7" type="primary">GRINA_1</name>
    <name evidence="7" type="ORF">Bhyg_06135</name>
</gene>
<feature type="transmembrane region" description="Helical" evidence="5">
    <location>
        <begin position="253"/>
        <end position="270"/>
    </location>
</feature>
<sequence>MNDPYQGYPSQQNKDGYPPQPYPPQGYPSHPYQPQEYPPNVGFVNPGYPGNQPQPSGFVPLVPPANNPYGAPNIPPQHPGAYVDPEDLHEIKGFDFSEETIRRGFIRKVYSILSLQLLVTLAFIFLVTYEHNTRLLVSRNMFLLIVALIVVFGALIAMVCVESVRRKSPHNMIALTIFTLGESYLVGASTMKFAPEDILLAIGITAAVCIALTIFAFQTKWDFTMLGGILFVALTILILFGLIGFFWPGRTMQLIYSSCGAVLFAIYLIYDTQMMMGGKHKYSISPEEYIFGALALYLDIINIFIHILSIIGSSKN</sequence>
<dbReference type="InterPro" id="IPR006214">
    <property type="entry name" value="Bax_inhibitor_1-related"/>
</dbReference>
<comment type="subcellular location">
    <subcellularLocation>
        <location evidence="1">Membrane</location>
        <topology evidence="1">Multi-pass membrane protein</topology>
    </subcellularLocation>
</comment>
<evidence type="ECO:0000256" key="6">
    <source>
        <dbReference type="SAM" id="MobiDB-lite"/>
    </source>
</evidence>
<feature type="transmembrane region" description="Helical" evidence="5">
    <location>
        <begin position="290"/>
        <end position="311"/>
    </location>
</feature>
<protein>
    <submittedName>
        <fullName evidence="7">Protein lifeguard 1</fullName>
    </submittedName>
</protein>
<evidence type="ECO:0000313" key="7">
    <source>
        <dbReference type="EMBL" id="KAJ6641200.1"/>
    </source>
</evidence>
<reference evidence="7" key="1">
    <citation type="submission" date="2022-07" db="EMBL/GenBank/DDBJ databases">
        <authorList>
            <person name="Trinca V."/>
            <person name="Uliana J.V.C."/>
            <person name="Torres T.T."/>
            <person name="Ward R.J."/>
            <person name="Monesi N."/>
        </authorList>
    </citation>
    <scope>NUCLEOTIDE SEQUENCE</scope>
    <source>
        <strain evidence="7">HSMRA1968</strain>
        <tissue evidence="7">Whole embryos</tissue>
    </source>
</reference>
<dbReference type="OrthoDB" id="7933078at2759"/>
<keyword evidence="3 5" id="KW-1133">Transmembrane helix</keyword>
<comment type="similarity">
    <text evidence="5">Belongs to the BI1 family.</text>
</comment>
<dbReference type="CDD" id="cd10428">
    <property type="entry name" value="LFG_like"/>
    <property type="match status" value="1"/>
</dbReference>
<keyword evidence="8" id="KW-1185">Reference proteome</keyword>
<organism evidence="7 8">
    <name type="scientific">Pseudolycoriella hygida</name>
    <dbReference type="NCBI Taxonomy" id="35572"/>
    <lineage>
        <taxon>Eukaryota</taxon>
        <taxon>Metazoa</taxon>
        <taxon>Ecdysozoa</taxon>
        <taxon>Arthropoda</taxon>
        <taxon>Hexapoda</taxon>
        <taxon>Insecta</taxon>
        <taxon>Pterygota</taxon>
        <taxon>Neoptera</taxon>
        <taxon>Endopterygota</taxon>
        <taxon>Diptera</taxon>
        <taxon>Nematocera</taxon>
        <taxon>Sciaroidea</taxon>
        <taxon>Sciaridae</taxon>
        <taxon>Pseudolycoriella</taxon>
    </lineage>
</organism>
<dbReference type="Pfam" id="PF01027">
    <property type="entry name" value="Bax1-I"/>
    <property type="match status" value="1"/>
</dbReference>
<feature type="transmembrane region" description="Helical" evidence="5">
    <location>
        <begin position="109"/>
        <end position="129"/>
    </location>
</feature>
<evidence type="ECO:0000256" key="4">
    <source>
        <dbReference type="ARBA" id="ARBA00023136"/>
    </source>
</evidence>
<dbReference type="GO" id="GO:0016020">
    <property type="term" value="C:membrane"/>
    <property type="evidence" value="ECO:0007669"/>
    <property type="project" value="UniProtKB-SubCell"/>
</dbReference>
<feature type="transmembrane region" description="Helical" evidence="5">
    <location>
        <begin position="173"/>
        <end position="192"/>
    </location>
</feature>
<comment type="caution">
    <text evidence="7">The sequence shown here is derived from an EMBL/GenBank/DDBJ whole genome shotgun (WGS) entry which is preliminary data.</text>
</comment>
<proteinExistence type="inferred from homology"/>
<dbReference type="Proteomes" id="UP001151699">
    <property type="component" value="Chromosome B"/>
</dbReference>
<keyword evidence="4 5" id="KW-0472">Membrane</keyword>
<feature type="transmembrane region" description="Helical" evidence="5">
    <location>
        <begin position="229"/>
        <end position="247"/>
    </location>
</feature>
<evidence type="ECO:0000256" key="3">
    <source>
        <dbReference type="ARBA" id="ARBA00022989"/>
    </source>
</evidence>
<name>A0A9Q0S2J4_9DIPT</name>
<feature type="transmembrane region" description="Helical" evidence="5">
    <location>
        <begin position="141"/>
        <end position="161"/>
    </location>
</feature>
<dbReference type="PANTHER" id="PTHR23291:SF47">
    <property type="entry name" value="TRANSMEMBRANE BAX INHIBITOR MOTIF CONTAINING 7"/>
    <property type="match status" value="1"/>
</dbReference>
<evidence type="ECO:0000256" key="2">
    <source>
        <dbReference type="ARBA" id="ARBA00022692"/>
    </source>
</evidence>
<dbReference type="PANTHER" id="PTHR23291">
    <property type="entry name" value="BAX INHIBITOR-RELATED"/>
    <property type="match status" value="1"/>
</dbReference>
<dbReference type="EMBL" id="WJQU01000002">
    <property type="protein sequence ID" value="KAJ6641200.1"/>
    <property type="molecule type" value="Genomic_DNA"/>
</dbReference>
<keyword evidence="2 5" id="KW-0812">Transmembrane</keyword>
<evidence type="ECO:0000256" key="1">
    <source>
        <dbReference type="ARBA" id="ARBA00004141"/>
    </source>
</evidence>
<evidence type="ECO:0000256" key="5">
    <source>
        <dbReference type="RuleBase" id="RU004379"/>
    </source>
</evidence>
<feature type="transmembrane region" description="Helical" evidence="5">
    <location>
        <begin position="198"/>
        <end position="217"/>
    </location>
</feature>
<evidence type="ECO:0000313" key="8">
    <source>
        <dbReference type="Proteomes" id="UP001151699"/>
    </source>
</evidence>
<accession>A0A9Q0S2J4</accession>